<dbReference type="RefSeq" id="XP_065655029.1">
    <property type="nucleotide sequence ID" value="XM_065798957.1"/>
</dbReference>
<keyword evidence="2" id="KW-1185">Reference proteome</keyword>
<protein>
    <submittedName>
        <fullName evidence="3 4">Uracil phosphoribosyltransferase</fullName>
    </submittedName>
</protein>
<dbReference type="GO" id="GO:0016757">
    <property type="term" value="F:glycosyltransferase activity"/>
    <property type="evidence" value="ECO:0007669"/>
    <property type="project" value="UniProtKB-KW"/>
</dbReference>
<evidence type="ECO:0000313" key="4">
    <source>
        <dbReference type="RefSeq" id="XP_065655029.1"/>
    </source>
</evidence>
<name>A0ABM4C0F5_HYDVU</name>
<dbReference type="RefSeq" id="XP_065655028.1">
    <property type="nucleotide sequence ID" value="XM_065798956.1"/>
</dbReference>
<accession>A0ABM4C0F5</accession>
<keyword evidence="3 4" id="KW-0808">Transferase</keyword>
<keyword evidence="3 4" id="KW-0328">Glycosyltransferase</keyword>
<gene>
    <name evidence="3 4" type="primary">LOC100202696</name>
</gene>
<dbReference type="Pfam" id="PF14681">
    <property type="entry name" value="UPRTase"/>
    <property type="match status" value="1"/>
</dbReference>
<dbReference type="CDD" id="cd06223">
    <property type="entry name" value="PRTases_typeI"/>
    <property type="match status" value="1"/>
</dbReference>
<dbReference type="SUPFAM" id="SSF53271">
    <property type="entry name" value="PRTase-like"/>
    <property type="match status" value="1"/>
</dbReference>
<reference evidence="3 4" key="1">
    <citation type="submission" date="2025-05" db="UniProtKB">
        <authorList>
            <consortium name="RefSeq"/>
        </authorList>
    </citation>
    <scope>IDENTIFICATION</scope>
</reference>
<dbReference type="Gene3D" id="3.40.50.2020">
    <property type="match status" value="1"/>
</dbReference>
<dbReference type="NCBIfam" id="NF001097">
    <property type="entry name" value="PRK00129.1"/>
    <property type="match status" value="1"/>
</dbReference>
<dbReference type="Proteomes" id="UP001652625">
    <property type="component" value="Chromosome 06"/>
</dbReference>
<evidence type="ECO:0000259" key="1">
    <source>
        <dbReference type="Pfam" id="PF14681"/>
    </source>
</evidence>
<proteinExistence type="predicted"/>
<feature type="domain" description="Phosphoribosyltransferase" evidence="1">
    <location>
        <begin position="22"/>
        <end position="229"/>
    </location>
</feature>
<sequence length="230" mass="25302">MGSSMMPNTEFDLYIKSNVTVLKSRAIDLLLSKLRDKNTNCAEFTFYGDRLMRILAEESLAHIPAVRGGEVITPCGSLTGLVDYRDKIICVVSIQRSGDILQEAVRTILPGVGIGKILIQRDESSPEKNPVYYYKNFPKNISDCYVILADPMLATGGSVKVAISVLIEAGVSESNIMFINLICCPEGLRSLKDAYPNVKVVTCCIDKCLNEHKYIVPGLGDYGDRYYGTG</sequence>
<dbReference type="GeneID" id="100202696"/>
<dbReference type="InterPro" id="IPR029057">
    <property type="entry name" value="PRTase-like"/>
</dbReference>
<dbReference type="InterPro" id="IPR000836">
    <property type="entry name" value="PRTase_dom"/>
</dbReference>
<organism evidence="2 4">
    <name type="scientific">Hydra vulgaris</name>
    <name type="common">Hydra</name>
    <name type="synonym">Hydra attenuata</name>
    <dbReference type="NCBI Taxonomy" id="6087"/>
    <lineage>
        <taxon>Eukaryota</taxon>
        <taxon>Metazoa</taxon>
        <taxon>Cnidaria</taxon>
        <taxon>Hydrozoa</taxon>
        <taxon>Hydroidolina</taxon>
        <taxon>Anthoathecata</taxon>
        <taxon>Aplanulata</taxon>
        <taxon>Hydridae</taxon>
        <taxon>Hydra</taxon>
    </lineage>
</organism>
<evidence type="ECO:0000313" key="2">
    <source>
        <dbReference type="Proteomes" id="UP001652625"/>
    </source>
</evidence>
<evidence type="ECO:0000313" key="3">
    <source>
        <dbReference type="RefSeq" id="XP_065655028.1"/>
    </source>
</evidence>